<gene>
    <name evidence="3" type="ORF">TIFTF001_028412</name>
</gene>
<feature type="compositionally biased region" description="Basic residues" evidence="1">
    <location>
        <begin position="526"/>
        <end position="536"/>
    </location>
</feature>
<accession>A0AA88DPX6</accession>
<reference evidence="3" key="1">
    <citation type="submission" date="2023-07" db="EMBL/GenBank/DDBJ databases">
        <title>draft genome sequence of fig (Ficus carica).</title>
        <authorList>
            <person name="Takahashi T."/>
            <person name="Nishimura K."/>
        </authorList>
    </citation>
    <scope>NUCLEOTIDE SEQUENCE</scope>
</reference>
<evidence type="ECO:0000256" key="1">
    <source>
        <dbReference type="SAM" id="MobiDB-lite"/>
    </source>
</evidence>
<feature type="compositionally biased region" description="Low complexity" evidence="1">
    <location>
        <begin position="537"/>
        <end position="549"/>
    </location>
</feature>
<evidence type="ECO:0000313" key="3">
    <source>
        <dbReference type="EMBL" id="GMN59323.1"/>
    </source>
</evidence>
<dbReference type="Proteomes" id="UP001187192">
    <property type="component" value="Unassembled WGS sequence"/>
</dbReference>
<dbReference type="PANTHER" id="PTHR33018:SF34">
    <property type="entry name" value="OS02G0472350 PROTEIN"/>
    <property type="match status" value="1"/>
</dbReference>
<dbReference type="Pfam" id="PF26133">
    <property type="entry name" value="DUF8039"/>
    <property type="match status" value="1"/>
</dbReference>
<evidence type="ECO:0000259" key="2">
    <source>
        <dbReference type="Pfam" id="PF26133"/>
    </source>
</evidence>
<comment type="caution">
    <text evidence="3">The sequence shown here is derived from an EMBL/GenBank/DDBJ whole genome shotgun (WGS) entry which is preliminary data.</text>
</comment>
<dbReference type="PANTHER" id="PTHR33018">
    <property type="entry name" value="OS10G0338966 PROTEIN-RELATED"/>
    <property type="match status" value="1"/>
</dbReference>
<evidence type="ECO:0000313" key="4">
    <source>
        <dbReference type="Proteomes" id="UP001187192"/>
    </source>
</evidence>
<feature type="compositionally biased region" description="Basic and acidic residues" evidence="1">
    <location>
        <begin position="516"/>
        <end position="525"/>
    </location>
</feature>
<feature type="region of interest" description="Disordered" evidence="1">
    <location>
        <begin position="510"/>
        <end position="549"/>
    </location>
</feature>
<name>A0AA88DPX6_FICCA</name>
<proteinExistence type="predicted"/>
<feature type="domain" description="DUF8039" evidence="2">
    <location>
        <begin position="437"/>
        <end position="502"/>
    </location>
</feature>
<sequence length="603" mass="68424">MVQLAKLVLFGTLWPATMRERHLMLLAWMSHPPSLVPWQAKACTPKHQGRPPQGSNTWIHFGEQHGLVLLTCKSKHKLHLRPATLRKGHLKVPSYHESGLIRDLSWIGLAASITPWQCATVSNLTAIPDTRQWGLSRLVVKHGMETATLFEMTKGERIEVSLDAKGQPLEKQGDELQSWIGVLAREHIPISISDFRSADLAPRKERVWVEIVTSFTMHLSFKKQALKSCAESAKIFRYDLYQAFVRDHIDEENVWHRPPKVVHNYPTISQDDWEKFIEYRHTLEFKILSEQGNEIRKKSKYGSTGGRDGYRKCDQAHVLQENRKICRAASRWLDMCVKPDGEFKNEVFKIITDTIDDFSQQETQGSFEFVGTNDILTKALGNAEHSVSDMKRHVAALERTVQELCAKHGINRETIAEEMTAPTVDQHNRFKGDVPIAIGRAYMDCVPTDTVHGIPLGEENVQVTITVPKLKRSLLPIPTNEATCIEEVVSGFVAWPKRLVVVQISLSQASQGPNHAPDRETEGSKRTKKRAGRKKIQSQSEAQQQPAQQELPSFDFSEIPFELRPLGYYAQSSIRDGIDQRFKFISPVLVSPVQQNVDRAVYV</sequence>
<keyword evidence="4" id="KW-1185">Reference proteome</keyword>
<dbReference type="AlphaFoldDB" id="A0AA88DPX6"/>
<dbReference type="EMBL" id="BTGU01000086">
    <property type="protein sequence ID" value="GMN59323.1"/>
    <property type="molecule type" value="Genomic_DNA"/>
</dbReference>
<dbReference type="InterPro" id="IPR058352">
    <property type="entry name" value="DUF8039"/>
</dbReference>
<protein>
    <recommendedName>
        <fullName evidence="2">DUF8039 domain-containing protein</fullName>
    </recommendedName>
</protein>
<organism evidence="3 4">
    <name type="scientific">Ficus carica</name>
    <name type="common">Common fig</name>
    <dbReference type="NCBI Taxonomy" id="3494"/>
    <lineage>
        <taxon>Eukaryota</taxon>
        <taxon>Viridiplantae</taxon>
        <taxon>Streptophyta</taxon>
        <taxon>Embryophyta</taxon>
        <taxon>Tracheophyta</taxon>
        <taxon>Spermatophyta</taxon>
        <taxon>Magnoliopsida</taxon>
        <taxon>eudicotyledons</taxon>
        <taxon>Gunneridae</taxon>
        <taxon>Pentapetalae</taxon>
        <taxon>rosids</taxon>
        <taxon>fabids</taxon>
        <taxon>Rosales</taxon>
        <taxon>Moraceae</taxon>
        <taxon>Ficeae</taxon>
        <taxon>Ficus</taxon>
    </lineage>
</organism>